<accession>A0AAD4VXH8</accession>
<dbReference type="PROSITE" id="PS51746">
    <property type="entry name" value="PPM_2"/>
    <property type="match status" value="1"/>
</dbReference>
<comment type="cofactor">
    <cofactor evidence="1">
        <name>Mg(2+)</name>
        <dbReference type="ChEBI" id="CHEBI:18420"/>
    </cofactor>
</comment>
<keyword evidence="1" id="KW-0460">Magnesium</keyword>
<comment type="cofactor">
    <cofactor evidence="1">
        <name>Mn(2+)</name>
        <dbReference type="ChEBI" id="CHEBI:29035"/>
    </cofactor>
</comment>
<comment type="catalytic activity">
    <reaction evidence="1">
        <text>O-phospho-L-seryl-[protein] + H2O = L-seryl-[protein] + phosphate</text>
        <dbReference type="Rhea" id="RHEA:20629"/>
        <dbReference type="Rhea" id="RHEA-COMP:9863"/>
        <dbReference type="Rhea" id="RHEA-COMP:11604"/>
        <dbReference type="ChEBI" id="CHEBI:15377"/>
        <dbReference type="ChEBI" id="CHEBI:29999"/>
        <dbReference type="ChEBI" id="CHEBI:43474"/>
        <dbReference type="ChEBI" id="CHEBI:83421"/>
        <dbReference type="EC" id="3.1.3.16"/>
    </reaction>
</comment>
<reference evidence="3 4" key="1">
    <citation type="journal article" date="2022" name="G3 (Bethesda)">
        <title>Whole-genome sequence and methylome profiling of the almond [Prunus dulcis (Mill.) D.A. Webb] cultivar 'Nonpareil'.</title>
        <authorList>
            <person name="D'Amico-Willman K.M."/>
            <person name="Ouma W.Z."/>
            <person name="Meulia T."/>
            <person name="Sideli G.M."/>
            <person name="Gradziel T.M."/>
            <person name="Fresnedo-Ramirez J."/>
        </authorList>
    </citation>
    <scope>NUCLEOTIDE SEQUENCE [LARGE SCALE GENOMIC DNA]</scope>
    <source>
        <strain evidence="3">Clone GOH B32 T37-40</strain>
    </source>
</reference>
<comment type="caution">
    <text evidence="3">The sequence shown here is derived from an EMBL/GenBank/DDBJ whole genome shotgun (WGS) entry which is preliminary data.</text>
</comment>
<comment type="similarity">
    <text evidence="1">Belongs to the PP2C family.</text>
</comment>
<protein>
    <recommendedName>
        <fullName evidence="1">Protein phosphatase</fullName>
        <ecNumber evidence="1">3.1.3.16</ecNumber>
    </recommendedName>
</protein>
<proteinExistence type="inferred from homology"/>
<feature type="domain" description="PPM-type phosphatase" evidence="2">
    <location>
        <begin position="1"/>
        <end position="239"/>
    </location>
</feature>
<dbReference type="InterPro" id="IPR001932">
    <property type="entry name" value="PPM-type_phosphatase-like_dom"/>
</dbReference>
<dbReference type="GO" id="GO:0004722">
    <property type="term" value="F:protein serine/threonine phosphatase activity"/>
    <property type="evidence" value="ECO:0007669"/>
    <property type="project" value="UniProtKB-EC"/>
</dbReference>
<dbReference type="PANTHER" id="PTHR12320:SF14">
    <property type="entry name" value="PROTEIN PHOSPHATASE"/>
    <property type="match status" value="1"/>
</dbReference>
<dbReference type="Proteomes" id="UP001054821">
    <property type="component" value="Chromosome 4"/>
</dbReference>
<dbReference type="CDD" id="cd00143">
    <property type="entry name" value="PP2Cc"/>
    <property type="match status" value="1"/>
</dbReference>
<sequence length="294" mass="32758">MNMICGSYYFPKKNKGHDAHFICAQEQTIGVADGVGDWAKLGVDASQYARELMRNSIKSVKKQQAFGGVDPRRVLNEAYVKTKCKGSSTACILTLKDKGVLNFVNVGDSGFMVLRNYKLLYVSPRQQHRFNHPYQLGYSTHFDNPRSATKTKIRVFPGDILVLGTDGLWDNMYPNEIVQFVENMREMKPEALACALASVARGRSLDKGRFSPFSRAAQKAGIKYLGGKKDDITVVVGYIMATSTPAPSCVGGLEIMSDNTTQLGLKRSTPWWRLCSWPCNCFRSSTPKKDTTRI</sequence>
<dbReference type="SMART" id="SM00331">
    <property type="entry name" value="PP2C_SIG"/>
    <property type="match status" value="1"/>
</dbReference>
<evidence type="ECO:0000313" key="4">
    <source>
        <dbReference type="Proteomes" id="UP001054821"/>
    </source>
</evidence>
<dbReference type="SMART" id="SM00332">
    <property type="entry name" value="PP2Cc"/>
    <property type="match status" value="1"/>
</dbReference>
<dbReference type="InterPro" id="IPR036457">
    <property type="entry name" value="PPM-type-like_dom_sf"/>
</dbReference>
<keyword evidence="4" id="KW-1185">Reference proteome</keyword>
<gene>
    <name evidence="3" type="ORF">L3X38_023178</name>
</gene>
<evidence type="ECO:0000259" key="2">
    <source>
        <dbReference type="PROSITE" id="PS51746"/>
    </source>
</evidence>
<dbReference type="EMBL" id="JAJFAZ020000004">
    <property type="protein sequence ID" value="KAI5333048.1"/>
    <property type="molecule type" value="Genomic_DNA"/>
</dbReference>
<dbReference type="Gene3D" id="3.60.40.10">
    <property type="entry name" value="PPM-type phosphatase domain"/>
    <property type="match status" value="1"/>
</dbReference>
<dbReference type="EC" id="3.1.3.16" evidence="1"/>
<dbReference type="Pfam" id="PF13672">
    <property type="entry name" value="PP2C_2"/>
    <property type="match status" value="1"/>
</dbReference>
<keyword evidence="1" id="KW-0479">Metal-binding</keyword>
<evidence type="ECO:0000256" key="1">
    <source>
        <dbReference type="RuleBase" id="RU366020"/>
    </source>
</evidence>
<comment type="catalytic activity">
    <reaction evidence="1">
        <text>O-phospho-L-threonyl-[protein] + H2O = L-threonyl-[protein] + phosphate</text>
        <dbReference type="Rhea" id="RHEA:47004"/>
        <dbReference type="Rhea" id="RHEA-COMP:11060"/>
        <dbReference type="Rhea" id="RHEA-COMP:11605"/>
        <dbReference type="ChEBI" id="CHEBI:15377"/>
        <dbReference type="ChEBI" id="CHEBI:30013"/>
        <dbReference type="ChEBI" id="CHEBI:43474"/>
        <dbReference type="ChEBI" id="CHEBI:61977"/>
        <dbReference type="EC" id="3.1.3.16"/>
    </reaction>
</comment>
<keyword evidence="1" id="KW-0464">Manganese</keyword>
<organism evidence="3 4">
    <name type="scientific">Prunus dulcis</name>
    <name type="common">Almond</name>
    <name type="synonym">Amygdalus dulcis</name>
    <dbReference type="NCBI Taxonomy" id="3755"/>
    <lineage>
        <taxon>Eukaryota</taxon>
        <taxon>Viridiplantae</taxon>
        <taxon>Streptophyta</taxon>
        <taxon>Embryophyta</taxon>
        <taxon>Tracheophyta</taxon>
        <taxon>Spermatophyta</taxon>
        <taxon>Magnoliopsida</taxon>
        <taxon>eudicotyledons</taxon>
        <taxon>Gunneridae</taxon>
        <taxon>Pentapetalae</taxon>
        <taxon>rosids</taxon>
        <taxon>fabids</taxon>
        <taxon>Rosales</taxon>
        <taxon>Rosaceae</taxon>
        <taxon>Amygdaloideae</taxon>
        <taxon>Amygdaleae</taxon>
        <taxon>Prunus</taxon>
    </lineage>
</organism>
<dbReference type="InterPro" id="IPR039123">
    <property type="entry name" value="PPTC7"/>
</dbReference>
<dbReference type="AlphaFoldDB" id="A0AAD4VXH8"/>
<keyword evidence="1" id="KW-0904">Protein phosphatase</keyword>
<dbReference type="PANTHER" id="PTHR12320">
    <property type="entry name" value="PROTEIN PHOSPHATASE 2C"/>
    <property type="match status" value="1"/>
</dbReference>
<dbReference type="GO" id="GO:0046872">
    <property type="term" value="F:metal ion binding"/>
    <property type="evidence" value="ECO:0007669"/>
    <property type="project" value="UniProtKB-UniRule"/>
</dbReference>
<evidence type="ECO:0000313" key="3">
    <source>
        <dbReference type="EMBL" id="KAI5333048.1"/>
    </source>
</evidence>
<keyword evidence="1" id="KW-0378">Hydrolase</keyword>
<name>A0AAD4VXH8_PRUDU</name>
<dbReference type="SUPFAM" id="SSF81606">
    <property type="entry name" value="PP2C-like"/>
    <property type="match status" value="1"/>
</dbReference>